<evidence type="ECO:0000313" key="10">
    <source>
        <dbReference type="Proteomes" id="UP000268192"/>
    </source>
</evidence>
<keyword evidence="4 8" id="KW-1003">Cell membrane</keyword>
<dbReference type="PANTHER" id="PTHR30269:SF37">
    <property type="entry name" value="MEMBRANE TRANSPORTER PROTEIN"/>
    <property type="match status" value="1"/>
</dbReference>
<sequence length="257" mass="27575">MLSDPWFYAAAIPSVLLVGLSKGGLGGAMALLGVPLMSLVVPPVQAAAILLPILIVMDMVGLWSWRHHNDRMTLKIMLPGAMVGIGIAWMTAAFVTDAMIKLLVGVVALIFALDYARRAWQLRGGAPSGERPHNRVKGAFWGTVSGFTSFISHAGGPPYQVYALALRQEPRTYVGTSVRFFAVVNAVKVVPYLALGQFDASNLQASLVLLPLAPIATLAGAAIVRRIRAERFYPFMYGMVFLAALKLIWDGLGGLLA</sequence>
<feature type="transmembrane region" description="Helical" evidence="8">
    <location>
        <begin position="72"/>
        <end position="92"/>
    </location>
</feature>
<reference evidence="9 10" key="1">
    <citation type="submission" date="2018-09" db="EMBL/GenBank/DDBJ databases">
        <title>Marinorhizobium profundi gen. nov., sp. nov., isolated from a deep-sea sediment sample from the New Britain Trench and proposal of Marinorhizobiaceae fam. nov. in the order Rhizobiales of the class Alphaproteobacteria.</title>
        <authorList>
            <person name="Cao J."/>
        </authorList>
    </citation>
    <scope>NUCLEOTIDE SEQUENCE [LARGE SCALE GENOMIC DNA]</scope>
    <source>
        <strain evidence="9 10">WS11</strain>
    </source>
</reference>
<protein>
    <recommendedName>
        <fullName evidence="8">Probable membrane transporter protein</fullName>
    </recommendedName>
</protein>
<evidence type="ECO:0000256" key="8">
    <source>
        <dbReference type="RuleBase" id="RU363041"/>
    </source>
</evidence>
<dbReference type="PANTHER" id="PTHR30269">
    <property type="entry name" value="TRANSMEMBRANE PROTEIN YFCA"/>
    <property type="match status" value="1"/>
</dbReference>
<feature type="transmembrane region" description="Helical" evidence="8">
    <location>
        <begin position="232"/>
        <end position="249"/>
    </location>
</feature>
<feature type="transmembrane region" description="Helical" evidence="8">
    <location>
        <begin position="44"/>
        <end position="65"/>
    </location>
</feature>
<keyword evidence="7 8" id="KW-0472">Membrane</keyword>
<dbReference type="AlphaFoldDB" id="A0A3S9B887"/>
<comment type="similarity">
    <text evidence="2 8">Belongs to the 4-toluene sulfonate uptake permease (TSUP) (TC 2.A.102) family.</text>
</comment>
<evidence type="ECO:0000256" key="2">
    <source>
        <dbReference type="ARBA" id="ARBA00009142"/>
    </source>
</evidence>
<feature type="transmembrane region" description="Helical" evidence="8">
    <location>
        <begin position="98"/>
        <end position="116"/>
    </location>
</feature>
<name>A0A3S9B887_9HYPH</name>
<keyword evidence="6 8" id="KW-1133">Transmembrane helix</keyword>
<feature type="transmembrane region" description="Helical" evidence="8">
    <location>
        <begin position="177"/>
        <end position="195"/>
    </location>
</feature>
<evidence type="ECO:0000256" key="3">
    <source>
        <dbReference type="ARBA" id="ARBA00022448"/>
    </source>
</evidence>
<dbReference type="KEGG" id="abaw:D5400_19450"/>
<accession>A0A3S9B887</accession>
<dbReference type="OrthoDB" id="7028171at2"/>
<dbReference type="GO" id="GO:0005886">
    <property type="term" value="C:plasma membrane"/>
    <property type="evidence" value="ECO:0007669"/>
    <property type="project" value="UniProtKB-SubCell"/>
</dbReference>
<dbReference type="Pfam" id="PF01925">
    <property type="entry name" value="TauE"/>
    <property type="match status" value="1"/>
</dbReference>
<evidence type="ECO:0000313" key="9">
    <source>
        <dbReference type="EMBL" id="AZN73176.1"/>
    </source>
</evidence>
<dbReference type="InterPro" id="IPR002781">
    <property type="entry name" value="TM_pro_TauE-like"/>
</dbReference>
<evidence type="ECO:0000256" key="4">
    <source>
        <dbReference type="ARBA" id="ARBA00022475"/>
    </source>
</evidence>
<dbReference type="InterPro" id="IPR052017">
    <property type="entry name" value="TSUP"/>
</dbReference>
<dbReference type="EMBL" id="CP032509">
    <property type="protein sequence ID" value="AZN73176.1"/>
    <property type="molecule type" value="Genomic_DNA"/>
</dbReference>
<evidence type="ECO:0000256" key="6">
    <source>
        <dbReference type="ARBA" id="ARBA00022989"/>
    </source>
</evidence>
<keyword evidence="10" id="KW-1185">Reference proteome</keyword>
<comment type="subcellular location">
    <subcellularLocation>
        <location evidence="1 8">Cell membrane</location>
        <topology evidence="1 8">Multi-pass membrane protein</topology>
    </subcellularLocation>
</comment>
<evidence type="ECO:0000256" key="7">
    <source>
        <dbReference type="ARBA" id="ARBA00023136"/>
    </source>
</evidence>
<keyword evidence="5 8" id="KW-0812">Transmembrane</keyword>
<proteinExistence type="inferred from homology"/>
<feature type="transmembrane region" description="Helical" evidence="8">
    <location>
        <begin position="207"/>
        <end position="225"/>
    </location>
</feature>
<keyword evidence="3" id="KW-0813">Transport</keyword>
<dbReference type="RefSeq" id="WP_126011819.1">
    <property type="nucleotide sequence ID" value="NZ_CP032509.1"/>
</dbReference>
<evidence type="ECO:0000256" key="1">
    <source>
        <dbReference type="ARBA" id="ARBA00004651"/>
    </source>
</evidence>
<organism evidence="9 10">
    <name type="scientific">Georhizobium profundi</name>
    <dbReference type="NCBI Taxonomy" id="2341112"/>
    <lineage>
        <taxon>Bacteria</taxon>
        <taxon>Pseudomonadati</taxon>
        <taxon>Pseudomonadota</taxon>
        <taxon>Alphaproteobacteria</taxon>
        <taxon>Hyphomicrobiales</taxon>
        <taxon>Rhizobiaceae</taxon>
        <taxon>Georhizobium</taxon>
    </lineage>
</organism>
<gene>
    <name evidence="9" type="ORF">D5400_19450</name>
</gene>
<evidence type="ECO:0000256" key="5">
    <source>
        <dbReference type="ARBA" id="ARBA00022692"/>
    </source>
</evidence>
<feature type="transmembrane region" description="Helical" evidence="8">
    <location>
        <begin position="7"/>
        <end position="32"/>
    </location>
</feature>
<dbReference type="Proteomes" id="UP000268192">
    <property type="component" value="Chromosome"/>
</dbReference>